<keyword evidence="2" id="KW-1185">Reference proteome</keyword>
<evidence type="ECO:0000313" key="1">
    <source>
        <dbReference type="EMBL" id="TGY91068.1"/>
    </source>
</evidence>
<comment type="caution">
    <text evidence="1">The sequence shown here is derived from an EMBL/GenBank/DDBJ whole genome shotgun (WGS) entry which is preliminary data.</text>
</comment>
<reference evidence="1" key="1">
    <citation type="submission" date="2019-04" db="EMBL/GenBank/DDBJ databases">
        <title>Microbes associate with the intestines of laboratory mice.</title>
        <authorList>
            <person name="Navarre W."/>
            <person name="Wong E."/>
            <person name="Huang K."/>
            <person name="Tropini C."/>
            <person name="Ng K."/>
            <person name="Yu B."/>
        </authorList>
    </citation>
    <scope>NUCLEOTIDE SEQUENCE</scope>
    <source>
        <strain evidence="1">NM01_1-7b</strain>
    </source>
</reference>
<gene>
    <name evidence="1" type="ORF">E5329_23025</name>
</gene>
<organism evidence="1 2">
    <name type="scientific">Petralouisia muris</name>
    <dbReference type="NCBI Taxonomy" id="3032872"/>
    <lineage>
        <taxon>Bacteria</taxon>
        <taxon>Bacillati</taxon>
        <taxon>Bacillota</taxon>
        <taxon>Clostridia</taxon>
        <taxon>Lachnospirales</taxon>
        <taxon>Lachnospiraceae</taxon>
        <taxon>Petralouisia</taxon>
    </lineage>
</organism>
<proteinExistence type="predicted"/>
<sequence length="383" mass="42981">MIDERIMEKIIPIPDEDEEMEKVQEELEDEGFPITNFKKGGIFYHLCRMLVTIYIELKELARVIVNSCFIRHAEEDWLMIKAADYSKQQKEAKAAKGYVTIYRSEYNNALQVMKGHCFKTEPDAGGKELKFYCCENTVIDAGEPVGRVLVEAEEPGTFYNIAPGRITISMIYLDGMDYVTNEKGWLFEEGAEEEDLEDLRDRCMSSWAELATRTIEEKLRNAAKSVPGVLDARIDAQHPRGQGTVDVIVTGAAGEASPELVRKVGDAIEPLKGNYEDYLVKSSEVMRQAFELVVYLAEDAATDGVDEQAGKLIKEMMALTRKEMNTLYRDSIIQVLSTKIDNYRKTDILQPSGDMLLGQNKVIMAGDINVTVRNVAQSASGKG</sequence>
<accession>A0AC61RPW6</accession>
<dbReference type="Proteomes" id="UP000304953">
    <property type="component" value="Unassembled WGS sequence"/>
</dbReference>
<evidence type="ECO:0000313" key="2">
    <source>
        <dbReference type="Proteomes" id="UP000304953"/>
    </source>
</evidence>
<dbReference type="EMBL" id="SRYA01000072">
    <property type="protein sequence ID" value="TGY91068.1"/>
    <property type="molecule type" value="Genomic_DNA"/>
</dbReference>
<name>A0AC61RPW6_9FIRM</name>
<protein>
    <submittedName>
        <fullName evidence="1">Uncharacterized protein</fullName>
    </submittedName>
</protein>